<sequence>MPTTVFETLIANATPLPPGARVQSSVIDVSGARDVNLMFGIISNDPGVRWAIHFGPTTNNAYALCRQGTFGSQNNQAISIPVFGTGLFIVVTNQGQNNQHVDGKVYFIREVP</sequence>
<gene>
    <name evidence="1" type="ORF">ABFW12_01030</name>
</gene>
<comment type="caution">
    <text evidence="1">The sequence shown here is derived from an EMBL/GenBank/DDBJ whole genome shotgun (WGS) entry which is preliminary data.</text>
</comment>
<reference evidence="1 2" key="1">
    <citation type="submission" date="2024-04" db="EMBL/GenBank/DDBJ databases">
        <title>Genomic Markers of Mycobacteria.</title>
        <authorList>
            <person name="Soliman M.S."/>
            <person name="Elkholy A."/>
            <person name="Soliman N.S."/>
            <person name="Abbas A."/>
            <person name="Khayrat S."/>
            <person name="Shawky S."/>
        </authorList>
    </citation>
    <scope>NUCLEOTIDE SEQUENCE [LARGE SCALE GENOMIC DNA]</scope>
    <source>
        <strain evidence="1 2">Egy-CU-AM5</strain>
    </source>
</reference>
<evidence type="ECO:0000313" key="1">
    <source>
        <dbReference type="EMBL" id="MEX3736810.1"/>
    </source>
</evidence>
<name>A0ABV3V7V5_9MYCO</name>
<accession>A0ABV3V7V5</accession>
<dbReference type="EMBL" id="JBDLOU010000002">
    <property type="protein sequence ID" value="MEX3736810.1"/>
    <property type="molecule type" value="Genomic_DNA"/>
</dbReference>
<protein>
    <submittedName>
        <fullName evidence="1">Uncharacterized protein</fullName>
    </submittedName>
</protein>
<organism evidence="1 2">
    <name type="scientific">Mycolicibacterium porcinum</name>
    <dbReference type="NCBI Taxonomy" id="39693"/>
    <lineage>
        <taxon>Bacteria</taxon>
        <taxon>Bacillati</taxon>
        <taxon>Actinomycetota</taxon>
        <taxon>Actinomycetes</taxon>
        <taxon>Mycobacteriales</taxon>
        <taxon>Mycobacteriaceae</taxon>
        <taxon>Mycolicibacterium</taxon>
    </lineage>
</organism>
<keyword evidence="2" id="KW-1185">Reference proteome</keyword>
<proteinExistence type="predicted"/>
<dbReference type="Proteomes" id="UP001558474">
    <property type="component" value="Unassembled WGS sequence"/>
</dbReference>
<evidence type="ECO:0000313" key="2">
    <source>
        <dbReference type="Proteomes" id="UP001558474"/>
    </source>
</evidence>
<dbReference type="RefSeq" id="WP_368572245.1">
    <property type="nucleotide sequence ID" value="NZ_JBDLOU010000002.1"/>
</dbReference>